<evidence type="ECO:0000313" key="1">
    <source>
        <dbReference type="EMBL" id="MCH3853729.1"/>
    </source>
</evidence>
<reference evidence="1" key="1">
    <citation type="submission" date="2021-12" db="EMBL/GenBank/DDBJ databases">
        <title>Prevalence of phenicol resistance gene fexA in Campylobacter isolated from poultry supply chain.</title>
        <authorList>
            <person name="Tang B."/>
            <person name="Zheng X."/>
            <person name="Lin J."/>
            <person name="Lin R."/>
            <person name="Yang H."/>
            <person name="Shen Z."/>
            <person name="Xia F."/>
        </authorList>
    </citation>
    <scope>NUCLEOTIDE SEQUENCE</scope>
    <source>
        <strain evidence="1">CJHN2011004</strain>
    </source>
</reference>
<proteinExistence type="predicted"/>
<accession>A0AAW5EEJ9</accession>
<organism evidence="1 2">
    <name type="scientific">Campylobacter jejuni</name>
    <dbReference type="NCBI Taxonomy" id="197"/>
    <lineage>
        <taxon>Bacteria</taxon>
        <taxon>Pseudomonadati</taxon>
        <taxon>Campylobacterota</taxon>
        <taxon>Epsilonproteobacteria</taxon>
        <taxon>Campylobacterales</taxon>
        <taxon>Campylobacteraceae</taxon>
        <taxon>Campylobacter</taxon>
    </lineage>
</organism>
<protein>
    <submittedName>
        <fullName evidence="1">Uncharacterized protein</fullName>
    </submittedName>
</protein>
<dbReference type="EMBL" id="JAJUOL010001222">
    <property type="protein sequence ID" value="MCH3853729.1"/>
    <property type="molecule type" value="Genomic_DNA"/>
</dbReference>
<sequence length="46" mass="5038">MQDASRKYLVVLHTMINYSVESYGLFGDEREVGSFTSVGHKGVDGG</sequence>
<dbReference type="AlphaFoldDB" id="A0AAW5EEJ9"/>
<name>A0AAW5EEJ9_CAMJU</name>
<dbReference type="GeneID" id="66545268"/>
<evidence type="ECO:0000313" key="2">
    <source>
        <dbReference type="Proteomes" id="UP001199644"/>
    </source>
</evidence>
<dbReference type="RefSeq" id="WP_002779018.1">
    <property type="nucleotide sequence ID" value="NZ_JAJUOL010001222.1"/>
</dbReference>
<comment type="caution">
    <text evidence="1">The sequence shown here is derived from an EMBL/GenBank/DDBJ whole genome shotgun (WGS) entry which is preliminary data.</text>
</comment>
<gene>
    <name evidence="1" type="ORF">LZC39_16705</name>
</gene>
<dbReference type="Proteomes" id="UP001199644">
    <property type="component" value="Unassembled WGS sequence"/>
</dbReference>